<name>A0A381QX50_9ZZZZ</name>
<protein>
    <recommendedName>
        <fullName evidence="2">Luciferase-like domain-containing protein</fullName>
    </recommendedName>
</protein>
<accession>A0A381QX50</accession>
<dbReference type="CDD" id="cd01097">
    <property type="entry name" value="Tetrahydromethanopterin_reductase"/>
    <property type="match status" value="1"/>
</dbReference>
<dbReference type="EMBL" id="UINC01001575">
    <property type="protein sequence ID" value="SUZ83991.1"/>
    <property type="molecule type" value="Genomic_DNA"/>
</dbReference>
<dbReference type="SUPFAM" id="SSF51679">
    <property type="entry name" value="Bacterial luciferase-like"/>
    <property type="match status" value="1"/>
</dbReference>
<organism evidence="3">
    <name type="scientific">marine metagenome</name>
    <dbReference type="NCBI Taxonomy" id="408172"/>
    <lineage>
        <taxon>unclassified sequences</taxon>
        <taxon>metagenomes</taxon>
        <taxon>ecological metagenomes</taxon>
    </lineage>
</organism>
<dbReference type="InterPro" id="IPR050564">
    <property type="entry name" value="F420-G6PD/mer"/>
</dbReference>
<dbReference type="GO" id="GO:0016705">
    <property type="term" value="F:oxidoreductase activity, acting on paired donors, with incorporation or reduction of molecular oxygen"/>
    <property type="evidence" value="ECO:0007669"/>
    <property type="project" value="InterPro"/>
</dbReference>
<gene>
    <name evidence="3" type="ORF">METZ01_LOCUS36845</name>
</gene>
<keyword evidence="1" id="KW-0560">Oxidoreductase</keyword>
<evidence type="ECO:0000256" key="1">
    <source>
        <dbReference type="ARBA" id="ARBA00023002"/>
    </source>
</evidence>
<dbReference type="PANTHER" id="PTHR43244">
    <property type="match status" value="1"/>
</dbReference>
<dbReference type="Gene3D" id="3.20.20.30">
    <property type="entry name" value="Luciferase-like domain"/>
    <property type="match status" value="1"/>
</dbReference>
<dbReference type="InterPro" id="IPR011251">
    <property type="entry name" value="Luciferase-like_dom"/>
</dbReference>
<sequence length="331" mass="36262">MAVKMGVAIVSNDAQEYIQQVRMLDEAGVAMIGCGDSQALYHEQMIRCALAAEHTRRARVGTWITNPVMRHPAVTAAAIATVDDLAPGRAFLGVGTGDSTVYNAGLKPANLETLERFISTVRGLHQDGESQWKGNPCYLTWADRRIPIGMAVSGPKSMRMAGRLADIVWVCFGIQEDQIRIAKQYLAEGAAEAGRSVDDIDVWWMVQFNIAESREAALEPLVANLATSGHIIFRYGLDGKAVPPEHQQGANDLARLYQPLKHFGNSDLPGELGLTDYLADRLAIVGNTEDVIQRIKTLESQGVDQLFFYTALPDKQRLFNQLAEEVLPAVS</sequence>
<dbReference type="Pfam" id="PF00296">
    <property type="entry name" value="Bac_luciferase"/>
    <property type="match status" value="1"/>
</dbReference>
<proteinExistence type="predicted"/>
<feature type="domain" description="Luciferase-like" evidence="2">
    <location>
        <begin position="12"/>
        <end position="305"/>
    </location>
</feature>
<evidence type="ECO:0000313" key="3">
    <source>
        <dbReference type="EMBL" id="SUZ83991.1"/>
    </source>
</evidence>
<dbReference type="InterPro" id="IPR036661">
    <property type="entry name" value="Luciferase-like_sf"/>
</dbReference>
<dbReference type="AlphaFoldDB" id="A0A381QX50"/>
<dbReference type="PANTHER" id="PTHR43244:SF1">
    <property type="entry name" value="5,10-METHYLENETETRAHYDROMETHANOPTERIN REDUCTASE"/>
    <property type="match status" value="1"/>
</dbReference>
<evidence type="ECO:0000259" key="2">
    <source>
        <dbReference type="Pfam" id="PF00296"/>
    </source>
</evidence>
<reference evidence="3" key="1">
    <citation type="submission" date="2018-05" db="EMBL/GenBank/DDBJ databases">
        <authorList>
            <person name="Lanie J.A."/>
            <person name="Ng W.-L."/>
            <person name="Kazmierczak K.M."/>
            <person name="Andrzejewski T.M."/>
            <person name="Davidsen T.M."/>
            <person name="Wayne K.J."/>
            <person name="Tettelin H."/>
            <person name="Glass J.I."/>
            <person name="Rusch D."/>
            <person name="Podicherti R."/>
            <person name="Tsui H.-C.T."/>
            <person name="Winkler M.E."/>
        </authorList>
    </citation>
    <scope>NUCLEOTIDE SEQUENCE</scope>
</reference>